<proteinExistence type="predicted"/>
<keyword evidence="3" id="KW-1185">Reference proteome</keyword>
<evidence type="ECO:0000313" key="3">
    <source>
        <dbReference type="Proteomes" id="UP001472677"/>
    </source>
</evidence>
<dbReference type="Proteomes" id="UP001472677">
    <property type="component" value="Unassembled WGS sequence"/>
</dbReference>
<evidence type="ECO:0000256" key="1">
    <source>
        <dbReference type="SAM" id="MobiDB-lite"/>
    </source>
</evidence>
<protein>
    <submittedName>
        <fullName evidence="2">Uncharacterized protein</fullName>
    </submittedName>
</protein>
<feature type="compositionally biased region" description="Basic residues" evidence="1">
    <location>
        <begin position="74"/>
        <end position="84"/>
    </location>
</feature>
<gene>
    <name evidence="2" type="ORF">V6N12_055485</name>
</gene>
<reference evidence="2 3" key="1">
    <citation type="journal article" date="2024" name="G3 (Bethesda)">
        <title>Genome assembly of Hibiscus sabdariffa L. provides insights into metabolisms of medicinal natural products.</title>
        <authorList>
            <person name="Kim T."/>
        </authorList>
    </citation>
    <scope>NUCLEOTIDE SEQUENCE [LARGE SCALE GENOMIC DNA]</scope>
    <source>
        <strain evidence="2">TK-2024</strain>
        <tissue evidence="2">Old leaves</tissue>
    </source>
</reference>
<accession>A0ABR2BU12</accession>
<evidence type="ECO:0000313" key="2">
    <source>
        <dbReference type="EMBL" id="KAK8510556.1"/>
    </source>
</evidence>
<comment type="caution">
    <text evidence="2">The sequence shown here is derived from an EMBL/GenBank/DDBJ whole genome shotgun (WGS) entry which is preliminary data.</text>
</comment>
<feature type="region of interest" description="Disordered" evidence="1">
    <location>
        <begin position="57"/>
        <end position="84"/>
    </location>
</feature>
<sequence length="84" mass="9690">MERELSPPPSDDDYDYDDEEEFLPCLGLDMSEPLTLTKEQYQATYEAVKKLYSKENTSKKPVVAKKPPLPPKKVAGKRIRKSRM</sequence>
<name>A0ABR2BU12_9ROSI</name>
<dbReference type="EMBL" id="JBBPBM010000084">
    <property type="protein sequence ID" value="KAK8510556.1"/>
    <property type="molecule type" value="Genomic_DNA"/>
</dbReference>
<organism evidence="2 3">
    <name type="scientific">Hibiscus sabdariffa</name>
    <name type="common">roselle</name>
    <dbReference type="NCBI Taxonomy" id="183260"/>
    <lineage>
        <taxon>Eukaryota</taxon>
        <taxon>Viridiplantae</taxon>
        <taxon>Streptophyta</taxon>
        <taxon>Embryophyta</taxon>
        <taxon>Tracheophyta</taxon>
        <taxon>Spermatophyta</taxon>
        <taxon>Magnoliopsida</taxon>
        <taxon>eudicotyledons</taxon>
        <taxon>Gunneridae</taxon>
        <taxon>Pentapetalae</taxon>
        <taxon>rosids</taxon>
        <taxon>malvids</taxon>
        <taxon>Malvales</taxon>
        <taxon>Malvaceae</taxon>
        <taxon>Malvoideae</taxon>
        <taxon>Hibiscus</taxon>
    </lineage>
</organism>